<evidence type="ECO:0000256" key="6">
    <source>
        <dbReference type="SAM" id="MobiDB-lite"/>
    </source>
</evidence>
<evidence type="ECO:0000256" key="2">
    <source>
        <dbReference type="ARBA" id="ARBA00022771"/>
    </source>
</evidence>
<keyword evidence="2 4" id="KW-0863">Zinc-finger</keyword>
<dbReference type="Gene3D" id="3.30.40.10">
    <property type="entry name" value="Zinc/RING finger domain, C3HC4 (zinc finger)"/>
    <property type="match status" value="1"/>
</dbReference>
<dbReference type="PANTHER" id="PTHR10131">
    <property type="entry name" value="TNF RECEPTOR ASSOCIATED FACTOR"/>
    <property type="match status" value="1"/>
</dbReference>
<feature type="coiled-coil region" evidence="5">
    <location>
        <begin position="490"/>
        <end position="531"/>
    </location>
</feature>
<feature type="zinc finger region" description="TRAF-type" evidence="4">
    <location>
        <begin position="416"/>
        <end position="463"/>
    </location>
</feature>
<dbReference type="EMBL" id="JATAAI010000012">
    <property type="protein sequence ID" value="KAK1741781.1"/>
    <property type="molecule type" value="Genomic_DNA"/>
</dbReference>
<evidence type="ECO:0000256" key="4">
    <source>
        <dbReference type="PROSITE-ProRule" id="PRU00207"/>
    </source>
</evidence>
<dbReference type="PANTHER" id="PTHR10131:SF94">
    <property type="entry name" value="TNF RECEPTOR-ASSOCIATED FACTOR 4"/>
    <property type="match status" value="1"/>
</dbReference>
<dbReference type="Proteomes" id="UP001224775">
    <property type="component" value="Unassembled WGS sequence"/>
</dbReference>
<dbReference type="InterPro" id="IPR001293">
    <property type="entry name" value="Znf_TRAF"/>
</dbReference>
<evidence type="ECO:0000256" key="3">
    <source>
        <dbReference type="ARBA" id="ARBA00022833"/>
    </source>
</evidence>
<keyword evidence="1 4" id="KW-0479">Metal-binding</keyword>
<dbReference type="SUPFAM" id="SSF49599">
    <property type="entry name" value="TRAF domain-like"/>
    <property type="match status" value="2"/>
</dbReference>
<reference evidence="8" key="1">
    <citation type="submission" date="2023-06" db="EMBL/GenBank/DDBJ databases">
        <title>Survivors Of The Sea: Transcriptome response of Skeletonema marinoi to long-term dormancy.</title>
        <authorList>
            <person name="Pinder M.I.M."/>
            <person name="Kourtchenko O."/>
            <person name="Robertson E.K."/>
            <person name="Larsson T."/>
            <person name="Maumus F."/>
            <person name="Osuna-Cruz C.M."/>
            <person name="Vancaester E."/>
            <person name="Stenow R."/>
            <person name="Vandepoele K."/>
            <person name="Ploug H."/>
            <person name="Bruchert V."/>
            <person name="Godhe A."/>
            <person name="Topel M."/>
        </authorList>
    </citation>
    <scope>NUCLEOTIDE SEQUENCE</scope>
    <source>
        <strain evidence="8">R05AC</strain>
    </source>
</reference>
<evidence type="ECO:0000313" key="9">
    <source>
        <dbReference type="Proteomes" id="UP001224775"/>
    </source>
</evidence>
<proteinExistence type="predicted"/>
<dbReference type="Pfam" id="PF02176">
    <property type="entry name" value="zf-TRAF"/>
    <property type="match status" value="1"/>
</dbReference>
<accession>A0AAD8YAI4</accession>
<evidence type="ECO:0000259" key="7">
    <source>
        <dbReference type="PROSITE" id="PS50145"/>
    </source>
</evidence>
<sequence length="568" mass="65024">MLIANSVDRGARRRIKYLERRVEASNTKMMTSDKPEFCRFERPIEIYENERLWIGRGFSKTGLLPTERGPYSTQDGSLSWKSMREASLALLRGDVVASSTLDNNKELWNIKGKRGWSFHEDNNGNDHESTTTEQEDDFECSNTQGNNGDNTIDTLIDDYCGFTPCKGAQDGPTDEDGWQYFPDFKEQSLLYPNRKRGLLDFVRRRKLRRIAMFRPDHFLPRDVYNKCDFCDSKAVQVLAEAMLDALSLASLFAYGPANPEKVTDAQVIPLRSKLIDTLQIGMNWHSDSNKKDSIDDVKERLCTFAEKCVGKPGPIMHLLNPDMDQNIQAIQPLRKKAITKYFTDEERESLARLLIKDIDRDAYQLHCENETCASSLHASSNHGNKEDDLITCQFQFVPCPNYKCTVQISKKYAKEHDDECGYKVLPCPSGCGMEVARNNMHVHVTTRCSLRQAECPLSLVGCTAIVQAADVTKHLNQHADTHFMLLSTRMMEYQQLFKQFDTKIKMLEEKNAKLERELARTTALLSTKNESNAISNDLKKVTKRLNALEGSCRTEFKKVEYDRRSHKK</sequence>
<gene>
    <name evidence="8" type="ORF">QTG54_007354</name>
</gene>
<comment type="caution">
    <text evidence="8">The sequence shown here is derived from an EMBL/GenBank/DDBJ whole genome shotgun (WGS) entry which is preliminary data.</text>
</comment>
<organism evidence="8 9">
    <name type="scientific">Skeletonema marinoi</name>
    <dbReference type="NCBI Taxonomy" id="267567"/>
    <lineage>
        <taxon>Eukaryota</taxon>
        <taxon>Sar</taxon>
        <taxon>Stramenopiles</taxon>
        <taxon>Ochrophyta</taxon>
        <taxon>Bacillariophyta</taxon>
        <taxon>Coscinodiscophyceae</taxon>
        <taxon>Thalassiosirophycidae</taxon>
        <taxon>Thalassiosirales</taxon>
        <taxon>Skeletonemataceae</taxon>
        <taxon>Skeletonema</taxon>
        <taxon>Skeletonema marinoi-dohrnii complex</taxon>
    </lineage>
</organism>
<keyword evidence="5" id="KW-0175">Coiled coil</keyword>
<dbReference type="InterPro" id="IPR013083">
    <property type="entry name" value="Znf_RING/FYVE/PHD"/>
</dbReference>
<evidence type="ECO:0000313" key="8">
    <source>
        <dbReference type="EMBL" id="KAK1741781.1"/>
    </source>
</evidence>
<feature type="region of interest" description="Disordered" evidence="6">
    <location>
        <begin position="119"/>
        <end position="146"/>
    </location>
</feature>
<dbReference type="AlphaFoldDB" id="A0AAD8YAI4"/>
<name>A0AAD8YAI4_9STRA</name>
<evidence type="ECO:0000256" key="5">
    <source>
        <dbReference type="SAM" id="Coils"/>
    </source>
</evidence>
<feature type="compositionally biased region" description="Basic and acidic residues" evidence="6">
    <location>
        <begin position="119"/>
        <end position="130"/>
    </location>
</feature>
<evidence type="ECO:0000256" key="1">
    <source>
        <dbReference type="ARBA" id="ARBA00022723"/>
    </source>
</evidence>
<keyword evidence="9" id="KW-1185">Reference proteome</keyword>
<dbReference type="PROSITE" id="PS50145">
    <property type="entry name" value="ZF_TRAF"/>
    <property type="match status" value="1"/>
</dbReference>
<feature type="domain" description="TRAF-type" evidence="7">
    <location>
        <begin position="416"/>
        <end position="463"/>
    </location>
</feature>
<dbReference type="GO" id="GO:0008270">
    <property type="term" value="F:zinc ion binding"/>
    <property type="evidence" value="ECO:0007669"/>
    <property type="project" value="UniProtKB-KW"/>
</dbReference>
<protein>
    <recommendedName>
        <fullName evidence="7">TRAF-type domain-containing protein</fullName>
    </recommendedName>
</protein>
<keyword evidence="3 4" id="KW-0862">Zinc</keyword>